<accession>A0A016VCT8</accession>
<reference evidence="2" key="1">
    <citation type="journal article" date="2015" name="Nat. Genet.">
        <title>The genome and transcriptome of the zoonotic hookworm Ancylostoma ceylanicum identify infection-specific gene families.</title>
        <authorList>
            <person name="Schwarz E.M."/>
            <person name="Hu Y."/>
            <person name="Antoshechkin I."/>
            <person name="Miller M.M."/>
            <person name="Sternberg P.W."/>
            <person name="Aroian R.V."/>
        </authorList>
    </citation>
    <scope>NUCLEOTIDE SEQUENCE</scope>
    <source>
        <strain evidence="2">HY135</strain>
    </source>
</reference>
<keyword evidence="2" id="KW-1185">Reference proteome</keyword>
<evidence type="ECO:0000313" key="2">
    <source>
        <dbReference type="Proteomes" id="UP000024635"/>
    </source>
</evidence>
<comment type="caution">
    <text evidence="1">The sequence shown here is derived from an EMBL/GenBank/DDBJ whole genome shotgun (WGS) entry which is preliminary data.</text>
</comment>
<gene>
    <name evidence="1" type="primary">Acey_s0013.g2152</name>
    <name evidence="1" type="ORF">Y032_0013g2152</name>
</gene>
<organism evidence="1 2">
    <name type="scientific">Ancylostoma ceylanicum</name>
    <dbReference type="NCBI Taxonomy" id="53326"/>
    <lineage>
        <taxon>Eukaryota</taxon>
        <taxon>Metazoa</taxon>
        <taxon>Ecdysozoa</taxon>
        <taxon>Nematoda</taxon>
        <taxon>Chromadorea</taxon>
        <taxon>Rhabditida</taxon>
        <taxon>Rhabditina</taxon>
        <taxon>Rhabditomorpha</taxon>
        <taxon>Strongyloidea</taxon>
        <taxon>Ancylostomatidae</taxon>
        <taxon>Ancylostomatinae</taxon>
        <taxon>Ancylostoma</taxon>
    </lineage>
</organism>
<dbReference type="Proteomes" id="UP000024635">
    <property type="component" value="Unassembled WGS sequence"/>
</dbReference>
<evidence type="ECO:0000313" key="1">
    <source>
        <dbReference type="EMBL" id="EYC24877.1"/>
    </source>
</evidence>
<protein>
    <submittedName>
        <fullName evidence="1">Uncharacterized protein</fullName>
    </submittedName>
</protein>
<proteinExistence type="predicted"/>
<dbReference type="AlphaFoldDB" id="A0A016VCT8"/>
<sequence length="90" mass="9954">MPEGTNDFDSHPRKPQILIPGSINSLGFRDNAFITGAVVPMECGPLRRRSWRRLHWCLLIVGGASPNSLWRSIVAVASKVLDSTWDIAPT</sequence>
<name>A0A016VCT8_9BILA</name>
<dbReference type="EMBL" id="JARK01001349">
    <property type="protein sequence ID" value="EYC24877.1"/>
    <property type="molecule type" value="Genomic_DNA"/>
</dbReference>